<keyword evidence="7" id="KW-0325">Glycoprotein</keyword>
<evidence type="ECO:0000256" key="2">
    <source>
        <dbReference type="ARBA" id="ARBA00008780"/>
    </source>
</evidence>
<organism evidence="12 13">
    <name type="scientific">Aspergillus awamori</name>
    <name type="common">Black koji mold</name>
    <dbReference type="NCBI Taxonomy" id="105351"/>
    <lineage>
        <taxon>Eukaryota</taxon>
        <taxon>Fungi</taxon>
        <taxon>Dikarya</taxon>
        <taxon>Ascomycota</taxon>
        <taxon>Pezizomycotina</taxon>
        <taxon>Eurotiomycetes</taxon>
        <taxon>Eurotiomycetidae</taxon>
        <taxon>Eurotiales</taxon>
        <taxon>Aspergillaceae</taxon>
        <taxon>Aspergillus</taxon>
    </lineage>
</organism>
<dbReference type="FunFam" id="3.40.1090.10:FF:000010">
    <property type="entry name" value="Lysophospholipase"/>
    <property type="match status" value="1"/>
</dbReference>
<dbReference type="GO" id="GO:0005829">
    <property type="term" value="C:cytosol"/>
    <property type="evidence" value="ECO:0007669"/>
    <property type="project" value="TreeGrafter"/>
</dbReference>
<dbReference type="AlphaFoldDB" id="A0A401KWV4"/>
<keyword evidence="13" id="KW-1185">Reference proteome</keyword>
<evidence type="ECO:0000256" key="10">
    <source>
        <dbReference type="RuleBase" id="RU362103"/>
    </source>
</evidence>
<dbReference type="Proteomes" id="UP000286921">
    <property type="component" value="Unassembled WGS sequence"/>
</dbReference>
<comment type="caution">
    <text evidence="12">The sequence shown here is derived from an EMBL/GenBank/DDBJ whole genome shotgun (WGS) entry which is preliminary data.</text>
</comment>
<dbReference type="PANTHER" id="PTHR10728:SF62">
    <property type="entry name" value="LYSOPHOSPHOLIPASE"/>
    <property type="match status" value="1"/>
</dbReference>
<evidence type="ECO:0000256" key="9">
    <source>
        <dbReference type="PROSITE-ProRule" id="PRU00555"/>
    </source>
</evidence>
<sequence>MQRSPSEFLTSPPPANARCHRINFETSQPPLPEYKNLCAAVIDNAFTEEECAELIRIAESSTIPSGDSTATPTWERAMINIGNGRQALATDTRNCGRIIYDSEDIADKLLARLLPFFKELGIDKIDNQPRVTGLAGRNKAFGMTRLNERLRFLKYEGGEYFRPHWDGLYMTPDGKEKSYYTIQLYLNGNGEQDLGELKREMKRAERGEGEVNMDVKGELLGGATSFLPRYEEKERHLRVFPKTGVSASFNNEYGRHLMQQRALPNAPDGYTPTTVGCSASRPTVRSATALSSNESSWLRTRRNNTLSAMREFFGRVNITDFDAVGYINRISSNTSNLPNIGIAVSGGGYRALMNGAGAIKAFDNRTVNSTSNGQLGGLLQSATYLAGLSGGAWLVGSIYLNNFSTISSLQTYDPGDVWQFQNSIFEGPDGDSIQIIDSATYYRDIYDAVSGKDDAGWQTSITDYWGRALSYQLVNATAGGINYTWSSIALTDSFRRAEMPMPVLVADGRYPDELLVSSNATVYEFNPWEFGTFDPTVHGFVPVQYLGSRFVAGSLPSNESCVRGSDNGGFIMGTSSTLFNQFLLQINTTSLPSFLKDAFTSILEDLGENSQDIAVYTPNPFYLWANSTSPSASQTVLDLVDGGEDLQNIPLHPLIQPERHVDVIFAVDSSADTQYNWPNGTALVATYERSLNSTGIGNGTAFPAIPDQNTFVNEGLNTRPTFFGCNSSNTTGPAPLVVYLPNFPYVTFSNVSTFDPSYSESQRDSIILNGYDVATMGNNSRDGEWSSCVACAVLSRSFERTNTTVPDQCSRCFERYCWDGTTNSSTPGTYEPSTVFDNAGYAVMPAVFATTMAAATVSAFM</sequence>
<evidence type="ECO:0000256" key="8">
    <source>
        <dbReference type="ARBA" id="ARBA00049531"/>
    </source>
</evidence>
<dbReference type="SMART" id="SM00022">
    <property type="entry name" value="PLAc"/>
    <property type="match status" value="1"/>
</dbReference>
<proteinExistence type="inferred from homology"/>
<dbReference type="InterPro" id="IPR002642">
    <property type="entry name" value="LysoPLipase_cat_dom"/>
</dbReference>
<evidence type="ECO:0000256" key="5">
    <source>
        <dbReference type="ARBA" id="ARBA00022963"/>
    </source>
</evidence>
<protein>
    <recommendedName>
        <fullName evidence="3 10">Lysophospholipase</fullName>
        <ecNumber evidence="3 10">3.1.1.5</ecNumber>
    </recommendedName>
</protein>
<evidence type="ECO:0000259" key="11">
    <source>
        <dbReference type="PROSITE" id="PS51210"/>
    </source>
</evidence>
<dbReference type="EC" id="3.1.1.5" evidence="3 10"/>
<accession>A0A401KWV4</accession>
<comment type="catalytic activity">
    <reaction evidence="8 10">
        <text>a 1-acyl-sn-glycero-3-phosphocholine + H2O = sn-glycerol 3-phosphocholine + a fatty acid + H(+)</text>
        <dbReference type="Rhea" id="RHEA:15177"/>
        <dbReference type="ChEBI" id="CHEBI:15377"/>
        <dbReference type="ChEBI" id="CHEBI:15378"/>
        <dbReference type="ChEBI" id="CHEBI:16870"/>
        <dbReference type="ChEBI" id="CHEBI:28868"/>
        <dbReference type="ChEBI" id="CHEBI:58168"/>
        <dbReference type="EC" id="3.1.1.5"/>
    </reaction>
</comment>
<evidence type="ECO:0000313" key="12">
    <source>
        <dbReference type="EMBL" id="GCB23760.1"/>
    </source>
</evidence>
<dbReference type="Gene3D" id="3.40.1090.10">
    <property type="entry name" value="Cytosolic phospholipase A2 catalytic domain"/>
    <property type="match status" value="1"/>
</dbReference>
<evidence type="ECO:0000313" key="13">
    <source>
        <dbReference type="Proteomes" id="UP000286921"/>
    </source>
</evidence>
<reference evidence="12 13" key="1">
    <citation type="submission" date="2016-09" db="EMBL/GenBank/DDBJ databases">
        <title>Aspergillus awamori IFM 58123T.</title>
        <authorList>
            <person name="Kusuya Y."/>
            <person name="Shimizu M."/>
            <person name="Takahashi H."/>
            <person name="Yaguchi T."/>
        </authorList>
    </citation>
    <scope>NUCLEOTIDE SEQUENCE [LARGE SCALE GENOMIC DNA]</scope>
    <source>
        <strain evidence="12 13">IFM 58123</strain>
    </source>
</reference>
<dbReference type="GO" id="GO:0004622">
    <property type="term" value="F:phosphatidylcholine lysophospholipase activity"/>
    <property type="evidence" value="ECO:0007669"/>
    <property type="project" value="UniProtKB-EC"/>
</dbReference>
<dbReference type="InterPro" id="IPR016035">
    <property type="entry name" value="Acyl_Trfase/lysoPLipase"/>
</dbReference>
<keyword evidence="6 9" id="KW-0443">Lipid metabolism</keyword>
<dbReference type="SUPFAM" id="SSF52151">
    <property type="entry name" value="FabD/lysophospholipase-like"/>
    <property type="match status" value="1"/>
</dbReference>
<gene>
    <name evidence="12" type="ORF">AAWM_06645</name>
</gene>
<evidence type="ECO:0000256" key="6">
    <source>
        <dbReference type="ARBA" id="ARBA00023098"/>
    </source>
</evidence>
<dbReference type="GO" id="GO:0005783">
    <property type="term" value="C:endoplasmic reticulum"/>
    <property type="evidence" value="ECO:0007669"/>
    <property type="project" value="TreeGrafter"/>
</dbReference>
<keyword evidence="4 9" id="KW-0378">Hydrolase</keyword>
<dbReference type="PROSITE" id="PS51210">
    <property type="entry name" value="PLA2C"/>
    <property type="match status" value="1"/>
</dbReference>
<dbReference type="CDD" id="cd07203">
    <property type="entry name" value="cPLA2_Fungal_PLB"/>
    <property type="match status" value="1"/>
</dbReference>
<dbReference type="GO" id="GO:0004623">
    <property type="term" value="F:phospholipase A2 activity"/>
    <property type="evidence" value="ECO:0007669"/>
    <property type="project" value="TreeGrafter"/>
</dbReference>
<dbReference type="PANTHER" id="PTHR10728">
    <property type="entry name" value="CYTOSOLIC PHOSPHOLIPASE A2"/>
    <property type="match status" value="1"/>
</dbReference>
<dbReference type="GO" id="GO:0046475">
    <property type="term" value="P:glycerophospholipid catabolic process"/>
    <property type="evidence" value="ECO:0007669"/>
    <property type="project" value="TreeGrafter"/>
</dbReference>
<evidence type="ECO:0000256" key="3">
    <source>
        <dbReference type="ARBA" id="ARBA00013274"/>
    </source>
</evidence>
<evidence type="ECO:0000256" key="7">
    <source>
        <dbReference type="ARBA" id="ARBA00023180"/>
    </source>
</evidence>
<name>A0A401KWV4_ASPAW</name>
<keyword evidence="5 9" id="KW-0442">Lipid degradation</keyword>
<comment type="function">
    <text evidence="1">Catalyzes the release of fatty acids from lysophospholipids.</text>
</comment>
<evidence type="ECO:0000256" key="1">
    <source>
        <dbReference type="ARBA" id="ARBA00002169"/>
    </source>
</evidence>
<dbReference type="EMBL" id="BDHI01000015">
    <property type="protein sequence ID" value="GCB23760.1"/>
    <property type="molecule type" value="Genomic_DNA"/>
</dbReference>
<feature type="domain" description="PLA2c" evidence="11">
    <location>
        <begin position="276"/>
        <end position="823"/>
    </location>
</feature>
<comment type="similarity">
    <text evidence="2 10">Belongs to the lysophospholipase family.</text>
</comment>
<dbReference type="STRING" id="105351.A0A401KWV4"/>
<dbReference type="Gene3D" id="2.60.120.620">
    <property type="entry name" value="q2cbj1_9rhob like domain"/>
    <property type="match status" value="1"/>
</dbReference>
<evidence type="ECO:0000256" key="4">
    <source>
        <dbReference type="ARBA" id="ARBA00022801"/>
    </source>
</evidence>
<dbReference type="Pfam" id="PF01735">
    <property type="entry name" value="PLA2_B"/>
    <property type="match status" value="1"/>
</dbReference>